<dbReference type="EMBL" id="GGEC01052148">
    <property type="protein sequence ID" value="MBX32632.1"/>
    <property type="molecule type" value="Transcribed_RNA"/>
</dbReference>
<protein>
    <submittedName>
        <fullName evidence="1">Uncharacterized protein</fullName>
    </submittedName>
</protein>
<organism evidence="1">
    <name type="scientific">Rhizophora mucronata</name>
    <name type="common">Asiatic mangrove</name>
    <dbReference type="NCBI Taxonomy" id="61149"/>
    <lineage>
        <taxon>Eukaryota</taxon>
        <taxon>Viridiplantae</taxon>
        <taxon>Streptophyta</taxon>
        <taxon>Embryophyta</taxon>
        <taxon>Tracheophyta</taxon>
        <taxon>Spermatophyta</taxon>
        <taxon>Magnoliopsida</taxon>
        <taxon>eudicotyledons</taxon>
        <taxon>Gunneridae</taxon>
        <taxon>Pentapetalae</taxon>
        <taxon>rosids</taxon>
        <taxon>fabids</taxon>
        <taxon>Malpighiales</taxon>
        <taxon>Rhizophoraceae</taxon>
        <taxon>Rhizophora</taxon>
    </lineage>
</organism>
<name>A0A2P2MQZ6_RHIMU</name>
<accession>A0A2P2MQZ6</accession>
<sequence>MRCRPLPSHAQHKLVYMYCVV</sequence>
<proteinExistence type="predicted"/>
<evidence type="ECO:0000313" key="1">
    <source>
        <dbReference type="EMBL" id="MBX32632.1"/>
    </source>
</evidence>
<reference evidence="1" key="1">
    <citation type="submission" date="2018-02" db="EMBL/GenBank/DDBJ databases">
        <title>Rhizophora mucronata_Transcriptome.</title>
        <authorList>
            <person name="Meera S.P."/>
            <person name="Sreeshan A."/>
            <person name="Augustine A."/>
        </authorList>
    </citation>
    <scope>NUCLEOTIDE SEQUENCE</scope>
    <source>
        <tissue evidence="1">Leaf</tissue>
    </source>
</reference>
<dbReference type="AlphaFoldDB" id="A0A2P2MQZ6"/>